<dbReference type="AlphaFoldDB" id="A0A420ZBW6"/>
<organism evidence="1 2">
    <name type="scientific">candidate division Kazan bacterium</name>
    <dbReference type="NCBI Taxonomy" id="2202143"/>
    <lineage>
        <taxon>Bacteria</taxon>
        <taxon>Bacteria division Kazan-3B-28</taxon>
    </lineage>
</organism>
<protein>
    <submittedName>
        <fullName evidence="1">Uncharacterized protein</fullName>
    </submittedName>
</protein>
<comment type="caution">
    <text evidence="1">The sequence shown here is derived from an EMBL/GenBank/DDBJ whole genome shotgun (WGS) entry which is preliminary data.</text>
</comment>
<dbReference type="Proteomes" id="UP000281261">
    <property type="component" value="Unassembled WGS sequence"/>
</dbReference>
<accession>A0A420ZBW6</accession>
<reference evidence="1 2" key="1">
    <citation type="submission" date="2018-06" db="EMBL/GenBank/DDBJ databases">
        <title>Extensive metabolic versatility and redundancy in microbially diverse, dynamic hydrothermal sediments.</title>
        <authorList>
            <person name="Dombrowski N."/>
            <person name="Teske A."/>
            <person name="Baker B.J."/>
        </authorList>
    </citation>
    <scope>NUCLEOTIDE SEQUENCE [LARGE SCALE GENOMIC DNA]</scope>
    <source>
        <strain evidence="1">B79_G16</strain>
    </source>
</reference>
<sequence length="66" mass="7997">MVAPQAFLKETEILFSINTWHFTKFCRRRRHLGKSSGMQIFRKTVVMQVREDQIAKQFEFDSRDKF</sequence>
<dbReference type="EMBL" id="QMNG01000024">
    <property type="protein sequence ID" value="RLC36857.1"/>
    <property type="molecule type" value="Genomic_DNA"/>
</dbReference>
<evidence type="ECO:0000313" key="1">
    <source>
        <dbReference type="EMBL" id="RLC36857.1"/>
    </source>
</evidence>
<proteinExistence type="predicted"/>
<name>A0A420ZBW6_UNCK3</name>
<gene>
    <name evidence="1" type="ORF">DRH29_03615</name>
</gene>
<evidence type="ECO:0000313" key="2">
    <source>
        <dbReference type="Proteomes" id="UP000281261"/>
    </source>
</evidence>